<proteinExistence type="predicted"/>
<dbReference type="EMBL" id="JANPWB010000004">
    <property type="protein sequence ID" value="KAJ1190685.1"/>
    <property type="molecule type" value="Genomic_DNA"/>
</dbReference>
<organism evidence="1 2">
    <name type="scientific">Pleurodeles waltl</name>
    <name type="common">Iberian ribbed newt</name>
    <dbReference type="NCBI Taxonomy" id="8319"/>
    <lineage>
        <taxon>Eukaryota</taxon>
        <taxon>Metazoa</taxon>
        <taxon>Chordata</taxon>
        <taxon>Craniata</taxon>
        <taxon>Vertebrata</taxon>
        <taxon>Euteleostomi</taxon>
        <taxon>Amphibia</taxon>
        <taxon>Batrachia</taxon>
        <taxon>Caudata</taxon>
        <taxon>Salamandroidea</taxon>
        <taxon>Salamandridae</taxon>
        <taxon>Pleurodelinae</taxon>
        <taxon>Pleurodeles</taxon>
    </lineage>
</organism>
<keyword evidence="2" id="KW-1185">Reference proteome</keyword>
<accession>A0AAV7UNT2</accession>
<evidence type="ECO:0000313" key="2">
    <source>
        <dbReference type="Proteomes" id="UP001066276"/>
    </source>
</evidence>
<comment type="caution">
    <text evidence="1">The sequence shown here is derived from an EMBL/GenBank/DDBJ whole genome shotgun (WGS) entry which is preliminary data.</text>
</comment>
<dbReference type="AlphaFoldDB" id="A0AAV7UNT2"/>
<sequence>MSYRRPLPHLGHLGTQSGCVERILSFKYSDMAFPTQSRLKGILNGRTPALRLRTAWVASSRVLETTSAHWISTSQPSQEASLETTLARDCFRVPLSTQRLS</sequence>
<evidence type="ECO:0000313" key="1">
    <source>
        <dbReference type="EMBL" id="KAJ1190685.1"/>
    </source>
</evidence>
<dbReference type="Proteomes" id="UP001066276">
    <property type="component" value="Chromosome 2_2"/>
</dbReference>
<gene>
    <name evidence="1" type="ORF">NDU88_000007</name>
</gene>
<reference evidence="1" key="1">
    <citation type="journal article" date="2022" name="bioRxiv">
        <title>Sequencing and chromosome-scale assembly of the giantPleurodeles waltlgenome.</title>
        <authorList>
            <person name="Brown T."/>
            <person name="Elewa A."/>
            <person name="Iarovenko S."/>
            <person name="Subramanian E."/>
            <person name="Araus A.J."/>
            <person name="Petzold A."/>
            <person name="Susuki M."/>
            <person name="Suzuki K.-i.T."/>
            <person name="Hayashi T."/>
            <person name="Toyoda A."/>
            <person name="Oliveira C."/>
            <person name="Osipova E."/>
            <person name="Leigh N.D."/>
            <person name="Simon A."/>
            <person name="Yun M.H."/>
        </authorList>
    </citation>
    <scope>NUCLEOTIDE SEQUENCE</scope>
    <source>
        <strain evidence="1">20211129_DDA</strain>
        <tissue evidence="1">Liver</tissue>
    </source>
</reference>
<protein>
    <submittedName>
        <fullName evidence="1">Uncharacterized protein</fullName>
    </submittedName>
</protein>
<name>A0AAV7UNT2_PLEWA</name>